<dbReference type="KEGG" id="haad:MW046_13005"/>
<dbReference type="InterPro" id="IPR052710">
    <property type="entry name" value="CAAX_protease"/>
</dbReference>
<feature type="transmembrane region" description="Helical" evidence="1">
    <location>
        <begin position="173"/>
        <end position="191"/>
    </location>
</feature>
<protein>
    <submittedName>
        <fullName evidence="3">CPBP family intramembrane metalloprotease</fullName>
    </submittedName>
</protein>
<feature type="transmembrane region" description="Helical" evidence="1">
    <location>
        <begin position="55"/>
        <end position="77"/>
    </location>
</feature>
<reference evidence="3" key="1">
    <citation type="submission" date="2022-04" db="EMBL/GenBank/DDBJ databases">
        <title>Halocatena sp. nov., isolated from a salt lake.</title>
        <authorList>
            <person name="Cui H.-L."/>
        </authorList>
    </citation>
    <scope>NUCLEOTIDE SEQUENCE</scope>
    <source>
        <strain evidence="3">AD-1</strain>
        <plasmid evidence="3">unnamed1</plasmid>
    </source>
</reference>
<evidence type="ECO:0000313" key="4">
    <source>
        <dbReference type="Proteomes" id="UP000831768"/>
    </source>
</evidence>
<keyword evidence="1" id="KW-0472">Membrane</keyword>
<feature type="transmembrane region" description="Helical" evidence="1">
    <location>
        <begin position="97"/>
        <end position="119"/>
    </location>
</feature>
<feature type="domain" description="CAAX prenyl protease 2/Lysostaphin resistance protein A-like" evidence="2">
    <location>
        <begin position="137"/>
        <end position="233"/>
    </location>
</feature>
<dbReference type="GeneID" id="71928982"/>
<keyword evidence="1" id="KW-0812">Transmembrane</keyword>
<sequence>MDSIQQESGSDSPFSQTSWRGRGRAIAVGFGLVVAALLIGAVLSSGPLLVGEASFAVLTATIVLSEASYALTGWLYLQRWFSETVSLEMPTLREAGWVIVSTLLMLGIATLIGAIATTFDVQLGRLDQDLIAGTPTMALVMVALSFVLIAPAEEYLFRGVIQRRLMRSMRSDVAIVTAAFLFVIPHAIGYLGGVQGVVLLSAVPFLLAIIMGVLYERFDNLSVPILTHGCYNATLFVTTYITLV</sequence>
<evidence type="ECO:0000256" key="1">
    <source>
        <dbReference type="SAM" id="Phobius"/>
    </source>
</evidence>
<gene>
    <name evidence="3" type="ORF">MW046_13005</name>
</gene>
<dbReference type="InterPro" id="IPR003675">
    <property type="entry name" value="Rce1/LyrA-like_dom"/>
</dbReference>
<dbReference type="EMBL" id="CP096020">
    <property type="protein sequence ID" value="UPM44365.1"/>
    <property type="molecule type" value="Genomic_DNA"/>
</dbReference>
<proteinExistence type="predicted"/>
<feature type="transmembrane region" description="Helical" evidence="1">
    <location>
        <begin position="197"/>
        <end position="215"/>
    </location>
</feature>
<dbReference type="GO" id="GO:0080120">
    <property type="term" value="P:CAAX-box protein maturation"/>
    <property type="evidence" value="ECO:0007669"/>
    <property type="project" value="UniProtKB-ARBA"/>
</dbReference>
<dbReference type="PANTHER" id="PTHR36435:SF1">
    <property type="entry name" value="CAAX AMINO TERMINAL PROTEASE FAMILY PROTEIN"/>
    <property type="match status" value="1"/>
</dbReference>
<feature type="transmembrane region" description="Helical" evidence="1">
    <location>
        <begin position="131"/>
        <end position="152"/>
    </location>
</feature>
<dbReference type="PANTHER" id="PTHR36435">
    <property type="entry name" value="SLR1288 PROTEIN"/>
    <property type="match status" value="1"/>
</dbReference>
<accession>A0A8U0A599</accession>
<dbReference type="GO" id="GO:0008237">
    <property type="term" value="F:metallopeptidase activity"/>
    <property type="evidence" value="ECO:0007669"/>
    <property type="project" value="UniProtKB-KW"/>
</dbReference>
<keyword evidence="1" id="KW-1133">Transmembrane helix</keyword>
<keyword evidence="3" id="KW-0378">Hydrolase</keyword>
<organism evidence="3 4">
    <name type="scientific">Halocatena salina</name>
    <dbReference type="NCBI Taxonomy" id="2934340"/>
    <lineage>
        <taxon>Archaea</taxon>
        <taxon>Methanobacteriati</taxon>
        <taxon>Methanobacteriota</taxon>
        <taxon>Stenosarchaea group</taxon>
        <taxon>Halobacteria</taxon>
        <taxon>Halobacteriales</taxon>
        <taxon>Natronomonadaceae</taxon>
        <taxon>Halocatena</taxon>
    </lineage>
</organism>
<name>A0A8U0A599_9EURY</name>
<dbReference type="AlphaFoldDB" id="A0A8U0A599"/>
<geneLocation type="plasmid" evidence="3 4">
    <name>unnamed1</name>
</geneLocation>
<keyword evidence="3" id="KW-0482">Metalloprotease</keyword>
<dbReference type="GO" id="GO:0004175">
    <property type="term" value="F:endopeptidase activity"/>
    <property type="evidence" value="ECO:0007669"/>
    <property type="project" value="UniProtKB-ARBA"/>
</dbReference>
<evidence type="ECO:0000259" key="2">
    <source>
        <dbReference type="Pfam" id="PF02517"/>
    </source>
</evidence>
<dbReference type="Pfam" id="PF02517">
    <property type="entry name" value="Rce1-like"/>
    <property type="match status" value="1"/>
</dbReference>
<dbReference type="Proteomes" id="UP000831768">
    <property type="component" value="Plasmid unnamed1"/>
</dbReference>
<keyword evidence="3" id="KW-0645">Protease</keyword>
<feature type="transmembrane region" description="Helical" evidence="1">
    <location>
        <begin position="25"/>
        <end position="43"/>
    </location>
</feature>
<evidence type="ECO:0000313" key="3">
    <source>
        <dbReference type="EMBL" id="UPM44365.1"/>
    </source>
</evidence>
<keyword evidence="3" id="KW-0614">Plasmid</keyword>
<keyword evidence="4" id="KW-1185">Reference proteome</keyword>
<dbReference type="RefSeq" id="WP_247995019.1">
    <property type="nucleotide sequence ID" value="NZ_CP096020.1"/>
</dbReference>